<accession>A0ACD1A6V6</accession>
<name>A0ACD1A6V6_9FIRM</name>
<keyword evidence="2" id="KW-1185">Reference proteome</keyword>
<evidence type="ECO:0000313" key="1">
    <source>
        <dbReference type="EMBL" id="QOX62125.1"/>
    </source>
</evidence>
<sequence length="213" mass="23743">MCKTDQKRRIVVMRYGMLIDLTKCVGCNACTVACRNHNGTPSGVSLHKIMKYEVGRFPHSKMKFLPMPCMQCDNAPCEKACPIGATVKRPGGIVEVLADQCMGCRGCVTACPYDSRQFVWEIKNYYEQAPVTLFEKKRHKEYQQGTVVKCTFCLNRLQEGLDPACVTTCPSQCRVFGDLDDPSSDLSKAIAAGNARPFREDLETSPSVYYING</sequence>
<proteinExistence type="predicted"/>
<reference evidence="1" key="1">
    <citation type="submission" date="2019-08" db="EMBL/GenBank/DDBJ databases">
        <title>Genome sequence of Clostridiales bacterium MT110.</title>
        <authorList>
            <person name="Cao J."/>
        </authorList>
    </citation>
    <scope>NUCLEOTIDE SEQUENCE</scope>
    <source>
        <strain evidence="1">MT110</strain>
    </source>
</reference>
<gene>
    <name evidence="1" type="ORF">FRZ06_01545</name>
</gene>
<protein>
    <submittedName>
        <fullName evidence="1">4Fe-4S dicluster domain-containing protein</fullName>
    </submittedName>
</protein>
<evidence type="ECO:0000313" key="2">
    <source>
        <dbReference type="Proteomes" id="UP000594014"/>
    </source>
</evidence>
<dbReference type="Proteomes" id="UP000594014">
    <property type="component" value="Chromosome"/>
</dbReference>
<dbReference type="EMBL" id="CP042469">
    <property type="protein sequence ID" value="QOX62125.1"/>
    <property type="molecule type" value="Genomic_DNA"/>
</dbReference>
<organism evidence="1 2">
    <name type="scientific">Anoxybacterium hadale</name>
    <dbReference type="NCBI Taxonomy" id="3408580"/>
    <lineage>
        <taxon>Bacteria</taxon>
        <taxon>Bacillati</taxon>
        <taxon>Bacillota</taxon>
        <taxon>Clostridia</taxon>
        <taxon>Peptostreptococcales</taxon>
        <taxon>Anaerovoracaceae</taxon>
        <taxon>Anoxybacterium</taxon>
    </lineage>
</organism>